<feature type="chain" id="PRO_5035461001" evidence="2">
    <location>
        <begin position="21"/>
        <end position="138"/>
    </location>
</feature>
<protein>
    <submittedName>
        <fullName evidence="3">Uncharacterized protein</fullName>
    </submittedName>
</protein>
<evidence type="ECO:0000313" key="4">
    <source>
        <dbReference type="Proteomes" id="UP000838878"/>
    </source>
</evidence>
<dbReference type="EMBL" id="OV170231">
    <property type="protein sequence ID" value="CAH0717015.1"/>
    <property type="molecule type" value="Genomic_DNA"/>
</dbReference>
<organism evidence="3 4">
    <name type="scientific">Brenthis ino</name>
    <name type="common">lesser marbled fritillary</name>
    <dbReference type="NCBI Taxonomy" id="405034"/>
    <lineage>
        <taxon>Eukaryota</taxon>
        <taxon>Metazoa</taxon>
        <taxon>Ecdysozoa</taxon>
        <taxon>Arthropoda</taxon>
        <taxon>Hexapoda</taxon>
        <taxon>Insecta</taxon>
        <taxon>Pterygota</taxon>
        <taxon>Neoptera</taxon>
        <taxon>Endopterygota</taxon>
        <taxon>Lepidoptera</taxon>
        <taxon>Glossata</taxon>
        <taxon>Ditrysia</taxon>
        <taxon>Papilionoidea</taxon>
        <taxon>Nymphalidae</taxon>
        <taxon>Heliconiinae</taxon>
        <taxon>Argynnini</taxon>
        <taxon>Brenthis</taxon>
    </lineage>
</organism>
<dbReference type="OrthoDB" id="6350276at2759"/>
<keyword evidence="4" id="KW-1185">Reference proteome</keyword>
<feature type="compositionally biased region" description="Basic and acidic residues" evidence="1">
    <location>
        <begin position="82"/>
        <end position="99"/>
    </location>
</feature>
<keyword evidence="2" id="KW-0732">Signal</keyword>
<sequence length="138" mass="16241">MWRWAFGVAMIFAALVDANAFKRAEMSASPFVLSSRYGRSPPRMLAPRNDRFFMSGRYGKRSDTLENNERVSFSMTDSIQSEEERYKENGEEKEIERDRDILPKWKPQCDCTPFTKSMPLRNFYKRRSEAFDPASEEE</sequence>
<evidence type="ECO:0000256" key="2">
    <source>
        <dbReference type="SAM" id="SignalP"/>
    </source>
</evidence>
<gene>
    <name evidence="3" type="ORF">BINO364_LOCUS3668</name>
</gene>
<evidence type="ECO:0000256" key="1">
    <source>
        <dbReference type="SAM" id="MobiDB-lite"/>
    </source>
</evidence>
<name>A0A8J9Y8A5_9NEOP</name>
<feature type="region of interest" description="Disordered" evidence="1">
    <location>
        <begin position="69"/>
        <end position="99"/>
    </location>
</feature>
<accession>A0A8J9Y8A5</accession>
<dbReference type="Proteomes" id="UP000838878">
    <property type="component" value="Chromosome 11"/>
</dbReference>
<feature type="signal peptide" evidence="2">
    <location>
        <begin position="1"/>
        <end position="20"/>
    </location>
</feature>
<feature type="compositionally biased region" description="Polar residues" evidence="1">
    <location>
        <begin position="70"/>
        <end position="79"/>
    </location>
</feature>
<dbReference type="AlphaFoldDB" id="A0A8J9Y8A5"/>
<proteinExistence type="predicted"/>
<reference evidence="3" key="1">
    <citation type="submission" date="2021-12" db="EMBL/GenBank/DDBJ databases">
        <authorList>
            <person name="Martin H S."/>
        </authorList>
    </citation>
    <scope>NUCLEOTIDE SEQUENCE</scope>
</reference>
<feature type="non-terminal residue" evidence="3">
    <location>
        <position position="138"/>
    </location>
</feature>
<evidence type="ECO:0000313" key="3">
    <source>
        <dbReference type="EMBL" id="CAH0717015.1"/>
    </source>
</evidence>